<protein>
    <recommendedName>
        <fullName evidence="4">Hydrocephalus-inducing protein</fullName>
    </recommendedName>
</protein>
<name>A0A9P0C1S8_CHRIL</name>
<dbReference type="InterPro" id="IPR013783">
    <property type="entry name" value="Ig-like_fold"/>
</dbReference>
<proteinExistence type="predicted"/>
<dbReference type="PANTHER" id="PTHR23053">
    <property type="entry name" value="DLEC1 DELETED IN LUNG AND ESOPHAGEAL CANCER 1"/>
    <property type="match status" value="1"/>
</dbReference>
<sequence length="1928" mass="218196">MGPYFSFRKAKSPKSNQKSSVTPKETTPIKVRTEAEIVADEIKELKERHVDPLNECLHLVEEDESDGAGDKHSKGILIFFHGSPSEEMQGQELAYALGKRLDIPTINMDLVIIEALCVSECEAKAILVSAIDENYEIMKRNTKASQSDTNASEHHEDDFDEYSDEFEILLKKMIFLANTKNVNTPRSRASDKKKKRSPSSSVVSHAVLGAMGSTTLFQMDLVQDLLIDFFNLPKFNRGFVVDSLSSIVVKNPSLVLTTLIKCKRQIWNIHLVLCHSDFSKWAQAYDEALKEAETAALEAPQAKVYNETEIQEIVASFEDMDAEDYENSLPELKSLYISCGLDARRKKYFEKIGFTIDSAKKEKSIKETHSKSLIAVDASESKKKIKKEDPKAKPASEYTMMNARYNEYNKVTYESLINIANNWILEDADLGAPLYTFNGTLVGVSQKKIKKKSEVQLQVSEVSFSDRGFPLTFVICPCLQYKNALINMFVKAPVVKDALKEDEQFDVLKCPVNIKEFTVLLPKTFPSIHHEKPLKWWHLDEKPIKKCECNQLTDLNLLDDTTQDNVLNILSKWHCTCGRKVTSTQTSTSEIPSMSVERDHVFENHDDLPDHPLPLCSVKSTPTFGRRIVLQPGDLIRCKYSFSPRDEGTFSVKRYVEVNGWPESRVDINVNGICDLPRLDSRPKKMFENFVRRTLEDNVYKLTYLDDLKVFEFGPIFIGSHRIYEEHYKIDLKNSSLITANVVIEFLEDTSVFEIDKTYMSLEPGCRGKLTISAAPTEKGVHSSVLLFCVKDNPEIIMINIACSGVVPIVEILPLTKVIEYGKLLLYRREDDRFIVKNDSILSVMWKIRNAQEFVEDFIIAQTSGIVARQDNEVVPVTYIACRVGVILNKQLVIDIYDVDGRGDPMVIDTLFLSAECYDVMVECAHENPSETYLNYGNVKVNSTITREMYLLNRGKYNIYYKLKKVKNFPEPSLLRSFEAIPECGLVPASLKLVTIEFECTPMTSMNLVNVPAYICSLLDGSKDQVVVAKFPVCITIASFYNTFTLFPLGELNFHIIPVGTGIMRDVILNNTSKCPVTYEIILPDIYLVDPVQPSLPTKEKSTKYALTILTGISMNELNFNNYLNAQFKHVNRIRNPPLKCGNFLIMNEDNLLAPGTSRTIQIQFFATAARKFEETISFIISDTCPAEAQGVPLRLVGTGAMPTLDLWNIETTFREHLIVKNLREYKVHESSPHCVFAENSVTLYFFCVTVGSTHMGAIDLYNNGLVPCALTMKLHYQTNANSQIFSLDKYETHIEPLLHKNLGIIFTPKALREYRAVLEIQLKLLDNQQQSFKICLIGEGVIPRIDLLKPRVKHHRASLLRFPVTCLGSISHKSIRFVNISAVKSVVGLDVLQPMNEERPIFWLAAAPECEHMVLVGNNDEMNLNMRVILRPEEVITLNVYYNPIRKGRTSCEVKLTIEENPYEYFTVAGEGESFMEDVILVGLEMLSMDTDLDAYKQAVGTEGTVSTVSTVETKKSKSASIDKKKTKLDGKKSRKPSSSSMKHSSDSPSGEPSVLKYILDFGGCELFSLQRRSVIMVNNSEKVYKFTWAEVDCIVIKPSIGYISPGEEKDLEILFFSDHPVVFLKEFLTCNLVAISDDSLTLDMKGATWDNRQIVTLFDHNADLSLNQRCEVITDEQTIPPADRYLGAINMVIVYSARTEYTKYICSLKDEKELPDTFIYKTRNFDFTVENVGNVPLKVIWNFQIDDEFPARIDKNFPKTQKLTPEDLINHPSKHRESFNSVVLDAYEPMPEVDPENASKVTLFSGSQGRASVDTWFEVDLPFQIIPVKGCLMPGETKSFRVTFSPLDAFDYKVRLKSTIDNLDPYDQNISCKLSARSLIPFVHLDIEDSDYLTSGRRKVTGVALPPHMTVLEFNVLGSGCYKKSV</sequence>
<dbReference type="GO" id="GO:0005930">
    <property type="term" value="C:axoneme"/>
    <property type="evidence" value="ECO:0007669"/>
    <property type="project" value="TreeGrafter"/>
</dbReference>
<accession>A0A9P0C1S8</accession>
<dbReference type="EMBL" id="LR824007">
    <property type="protein sequence ID" value="CAH0603012.1"/>
    <property type="molecule type" value="Genomic_DNA"/>
</dbReference>
<evidence type="ECO:0000313" key="2">
    <source>
        <dbReference type="EMBL" id="CAH0603012.1"/>
    </source>
</evidence>
<feature type="compositionally biased region" description="Polar residues" evidence="1">
    <location>
        <begin position="13"/>
        <end position="25"/>
    </location>
</feature>
<organism evidence="2 3">
    <name type="scientific">Chrysodeixis includens</name>
    <name type="common">Soybean looper</name>
    <name type="synonym">Pseudoplusia includens</name>
    <dbReference type="NCBI Taxonomy" id="689277"/>
    <lineage>
        <taxon>Eukaryota</taxon>
        <taxon>Metazoa</taxon>
        <taxon>Ecdysozoa</taxon>
        <taxon>Arthropoda</taxon>
        <taxon>Hexapoda</taxon>
        <taxon>Insecta</taxon>
        <taxon>Pterygota</taxon>
        <taxon>Neoptera</taxon>
        <taxon>Endopterygota</taxon>
        <taxon>Lepidoptera</taxon>
        <taxon>Glossata</taxon>
        <taxon>Ditrysia</taxon>
        <taxon>Noctuoidea</taxon>
        <taxon>Noctuidae</taxon>
        <taxon>Plusiinae</taxon>
        <taxon>Chrysodeixis</taxon>
    </lineage>
</organism>
<dbReference type="GO" id="GO:1904158">
    <property type="term" value="P:axonemal central apparatus assembly"/>
    <property type="evidence" value="ECO:0007669"/>
    <property type="project" value="TreeGrafter"/>
</dbReference>
<feature type="compositionally biased region" description="Basic and acidic residues" evidence="1">
    <location>
        <begin position="1521"/>
        <end position="1533"/>
    </location>
</feature>
<dbReference type="PANTHER" id="PTHR23053:SF0">
    <property type="entry name" value="HYDROCEPHALUS-INDUCING PROTEIN HOMOLOG"/>
    <property type="match status" value="1"/>
</dbReference>
<dbReference type="InterPro" id="IPR033305">
    <property type="entry name" value="Hydin-like"/>
</dbReference>
<gene>
    <name evidence="2" type="ORF">CINC_LOCUS10332</name>
</gene>
<keyword evidence="3" id="KW-1185">Reference proteome</keyword>
<feature type="region of interest" description="Disordered" evidence="1">
    <location>
        <begin position="1521"/>
        <end position="1554"/>
    </location>
</feature>
<dbReference type="GO" id="GO:0003341">
    <property type="term" value="P:cilium movement"/>
    <property type="evidence" value="ECO:0007669"/>
    <property type="project" value="TreeGrafter"/>
</dbReference>
<feature type="region of interest" description="Disordered" evidence="1">
    <location>
        <begin position="1"/>
        <end position="27"/>
    </location>
</feature>
<evidence type="ECO:0000313" key="3">
    <source>
        <dbReference type="Proteomes" id="UP001154114"/>
    </source>
</evidence>
<dbReference type="OrthoDB" id="442692at2759"/>
<dbReference type="Gene3D" id="2.60.40.10">
    <property type="entry name" value="Immunoglobulins"/>
    <property type="match status" value="6"/>
</dbReference>
<feature type="compositionally biased region" description="Low complexity" evidence="1">
    <location>
        <begin position="1538"/>
        <end position="1551"/>
    </location>
</feature>
<evidence type="ECO:0000256" key="1">
    <source>
        <dbReference type="SAM" id="MobiDB-lite"/>
    </source>
</evidence>
<reference evidence="2" key="1">
    <citation type="submission" date="2021-12" db="EMBL/GenBank/DDBJ databases">
        <authorList>
            <person name="King R."/>
        </authorList>
    </citation>
    <scope>NUCLEOTIDE SEQUENCE</scope>
</reference>
<evidence type="ECO:0008006" key="4">
    <source>
        <dbReference type="Google" id="ProtNLM"/>
    </source>
</evidence>
<dbReference type="Proteomes" id="UP001154114">
    <property type="component" value="Chromosome 4"/>
</dbReference>